<evidence type="ECO:0000256" key="1">
    <source>
        <dbReference type="ARBA" id="ARBA00023002"/>
    </source>
</evidence>
<dbReference type="SMART" id="SM00903">
    <property type="entry name" value="Flavin_Reduct"/>
    <property type="match status" value="1"/>
</dbReference>
<dbReference type="InterPro" id="IPR002563">
    <property type="entry name" value="Flavin_Rdtase-like_dom"/>
</dbReference>
<dbReference type="InterPro" id="IPR050268">
    <property type="entry name" value="NADH-dep_flavin_reductase"/>
</dbReference>
<gene>
    <name evidence="3" type="ORF">SAMN06265373_102341</name>
</gene>
<reference evidence="3 4" key="1">
    <citation type="submission" date="2017-05" db="EMBL/GenBank/DDBJ databases">
        <authorList>
            <person name="Varghese N."/>
            <person name="Submissions S."/>
        </authorList>
    </citation>
    <scope>NUCLEOTIDE SEQUENCE [LARGE SCALE GENOMIC DNA]</scope>
    <source>
        <strain evidence="3 4">DSM 29734</strain>
    </source>
</reference>
<keyword evidence="4" id="KW-1185">Reference proteome</keyword>
<dbReference type="Proteomes" id="UP001157961">
    <property type="component" value="Unassembled WGS sequence"/>
</dbReference>
<protein>
    <submittedName>
        <fullName evidence="3">NADH-FMN oxidoreductase RutF, flavin reductase (DIM6/NTAB) family</fullName>
    </submittedName>
</protein>
<evidence type="ECO:0000259" key="2">
    <source>
        <dbReference type="SMART" id="SM00903"/>
    </source>
</evidence>
<dbReference type="SUPFAM" id="SSF50475">
    <property type="entry name" value="FMN-binding split barrel"/>
    <property type="match status" value="1"/>
</dbReference>
<dbReference type="PANTHER" id="PTHR30466">
    <property type="entry name" value="FLAVIN REDUCTASE"/>
    <property type="match status" value="1"/>
</dbReference>
<feature type="domain" description="Flavin reductase like" evidence="2">
    <location>
        <begin position="27"/>
        <end position="169"/>
    </location>
</feature>
<keyword evidence="1" id="KW-0560">Oxidoreductase</keyword>
<dbReference type="InterPro" id="IPR012349">
    <property type="entry name" value="Split_barrel_FMN-bd"/>
</dbReference>
<sequence>MMSAHTVGGKLSFVPDPNNTRLLRDAFGRFATGVTIVTAASENGPVAITANSFSSVSLTPPLVLWSPDKNSRRFPHFERADHYAIHVLSAEQDDLCWTVAKDAFGLADVAHLVNDWGVPILDNCLARFECTRSAIYEGGDHAIVLGHVDRATMREDGDALTFYKGQMGQIAAVKQ</sequence>
<proteinExistence type="predicted"/>
<accession>A0ABY1NLU7</accession>
<dbReference type="PANTHER" id="PTHR30466:SF1">
    <property type="entry name" value="FMN REDUCTASE (NADH) RUTF"/>
    <property type="match status" value="1"/>
</dbReference>
<comment type="caution">
    <text evidence="3">The sequence shown here is derived from an EMBL/GenBank/DDBJ whole genome shotgun (WGS) entry which is preliminary data.</text>
</comment>
<evidence type="ECO:0000313" key="4">
    <source>
        <dbReference type="Proteomes" id="UP001157961"/>
    </source>
</evidence>
<name>A0ABY1NLU7_9RHOB</name>
<evidence type="ECO:0000313" key="3">
    <source>
        <dbReference type="EMBL" id="SMP12424.1"/>
    </source>
</evidence>
<dbReference type="EMBL" id="FXTY01000002">
    <property type="protein sequence ID" value="SMP12424.1"/>
    <property type="molecule type" value="Genomic_DNA"/>
</dbReference>
<dbReference type="Pfam" id="PF01613">
    <property type="entry name" value="Flavin_Reduct"/>
    <property type="match status" value="1"/>
</dbReference>
<organism evidence="3 4">
    <name type="scientific">Shimia sagamensis</name>
    <dbReference type="NCBI Taxonomy" id="1566352"/>
    <lineage>
        <taxon>Bacteria</taxon>
        <taxon>Pseudomonadati</taxon>
        <taxon>Pseudomonadota</taxon>
        <taxon>Alphaproteobacteria</taxon>
        <taxon>Rhodobacterales</taxon>
        <taxon>Roseobacteraceae</taxon>
    </lineage>
</organism>
<dbReference type="Gene3D" id="2.30.110.10">
    <property type="entry name" value="Electron Transport, Fmn-binding Protein, Chain A"/>
    <property type="match status" value="1"/>
</dbReference>